<proteinExistence type="predicted"/>
<reference evidence="2" key="1">
    <citation type="submission" date="2025-08" db="UniProtKB">
        <authorList>
            <consortium name="RefSeq"/>
        </authorList>
    </citation>
    <scope>IDENTIFICATION</scope>
    <source>
        <strain evidence="2">14028-0561.14</strain>
        <tissue evidence="2">Whole fly</tissue>
    </source>
</reference>
<evidence type="ECO:0000313" key="1">
    <source>
        <dbReference type="Proteomes" id="UP001652661"/>
    </source>
</evidence>
<sequence>MVKPRKRPLRLMKTALAFLNILYNDRFCWTFIKSYGLFALAIPLAKQFDGFEILPSNV</sequence>
<evidence type="ECO:0000313" key="2">
    <source>
        <dbReference type="RefSeq" id="XP_017030115.1"/>
    </source>
</evidence>
<dbReference type="OrthoDB" id="7843221at2759"/>
<gene>
    <name evidence="2" type="primary">LOC108080047</name>
</gene>
<keyword evidence="1" id="KW-1185">Reference proteome</keyword>
<dbReference type="GeneID" id="108080047"/>
<dbReference type="AlphaFoldDB" id="A0A6P4INS2"/>
<name>A0A6P4INS2_DROKI</name>
<accession>A0A6P4INS2</accession>
<protein>
    <submittedName>
        <fullName evidence="2">Uncharacterized protein</fullName>
    </submittedName>
</protein>
<dbReference type="Proteomes" id="UP001652661">
    <property type="component" value="Chromosome X"/>
</dbReference>
<organism evidence="1 2">
    <name type="scientific">Drosophila kikkawai</name>
    <name type="common">Fruit fly</name>
    <dbReference type="NCBI Taxonomy" id="30033"/>
    <lineage>
        <taxon>Eukaryota</taxon>
        <taxon>Metazoa</taxon>
        <taxon>Ecdysozoa</taxon>
        <taxon>Arthropoda</taxon>
        <taxon>Hexapoda</taxon>
        <taxon>Insecta</taxon>
        <taxon>Pterygota</taxon>
        <taxon>Neoptera</taxon>
        <taxon>Endopterygota</taxon>
        <taxon>Diptera</taxon>
        <taxon>Brachycera</taxon>
        <taxon>Muscomorpha</taxon>
        <taxon>Ephydroidea</taxon>
        <taxon>Drosophilidae</taxon>
        <taxon>Drosophila</taxon>
        <taxon>Sophophora</taxon>
    </lineage>
</organism>
<dbReference type="RefSeq" id="XP_017030115.1">
    <property type="nucleotide sequence ID" value="XM_017174626.3"/>
</dbReference>